<dbReference type="Pfam" id="PF12833">
    <property type="entry name" value="HTH_18"/>
    <property type="match status" value="1"/>
</dbReference>
<evidence type="ECO:0000256" key="1">
    <source>
        <dbReference type="ARBA" id="ARBA00023015"/>
    </source>
</evidence>
<dbReference type="SUPFAM" id="SSF46689">
    <property type="entry name" value="Homeodomain-like"/>
    <property type="match status" value="2"/>
</dbReference>
<sequence length="438" mass="52054">MEAIVRTRVLDMKSTALFYSEQFFYLFYVLKNEMTVKLGASFEKVKEGQFLIVNRYTLGQCRSDQGCLVQVIQIDAERAAAFYPEIQDLIFKAETLRWKDRSDTFQSGRDQIFLSDCLNFIMEEEPQDKALSCQADFILSLLCLEYTVFNDQLKYYQYMSIEKKDRLFQVLRYLRKDLHEKITLREAAQAAGVTPQHLSTLWKEVFGMSFMDYVMKLRLEQAEKRLFFSDMNITDLILDCGFSDRKSFYRNFHEMYSCSPSQWKQRWRIAPSQYSILDQSQIRPLLSKFRKENNLFEKPMDSMMYRKYQRLSAMSETVLRKMLTVTVDLTDTLSMETESIQPLVMFGYDLLMRWAVRYNWTLRILLPMDFMKYENQAEAYNAVTLDEYVLQSLLRFGRFYLTRWQVDLICQNEKEIVEAEKIQAKLADQGILNVSVLF</sequence>
<keyword evidence="3" id="KW-0804">Transcription</keyword>
<protein>
    <submittedName>
        <fullName evidence="5">AraC family transcriptional regulator</fullName>
    </submittedName>
</protein>
<accession>A0A412G3R5</accession>
<dbReference type="GO" id="GO:0003700">
    <property type="term" value="F:DNA-binding transcription factor activity"/>
    <property type="evidence" value="ECO:0007669"/>
    <property type="project" value="InterPro"/>
</dbReference>
<evidence type="ECO:0000259" key="4">
    <source>
        <dbReference type="PROSITE" id="PS01124"/>
    </source>
</evidence>
<dbReference type="Proteomes" id="UP000284178">
    <property type="component" value="Unassembled WGS sequence"/>
</dbReference>
<dbReference type="GeneID" id="83014830"/>
<evidence type="ECO:0000313" key="6">
    <source>
        <dbReference type="Proteomes" id="UP000284178"/>
    </source>
</evidence>
<dbReference type="InterPro" id="IPR009057">
    <property type="entry name" value="Homeodomain-like_sf"/>
</dbReference>
<dbReference type="PROSITE" id="PS01124">
    <property type="entry name" value="HTH_ARAC_FAMILY_2"/>
    <property type="match status" value="1"/>
</dbReference>
<dbReference type="PANTHER" id="PTHR43280">
    <property type="entry name" value="ARAC-FAMILY TRANSCRIPTIONAL REGULATOR"/>
    <property type="match status" value="1"/>
</dbReference>
<dbReference type="Gene3D" id="1.10.10.60">
    <property type="entry name" value="Homeodomain-like"/>
    <property type="match status" value="2"/>
</dbReference>
<gene>
    <name evidence="5" type="ORF">DWY25_05350</name>
</gene>
<organism evidence="5 6">
    <name type="scientific">Holdemania filiformis</name>
    <dbReference type="NCBI Taxonomy" id="61171"/>
    <lineage>
        <taxon>Bacteria</taxon>
        <taxon>Bacillati</taxon>
        <taxon>Bacillota</taxon>
        <taxon>Erysipelotrichia</taxon>
        <taxon>Erysipelotrichales</taxon>
        <taxon>Erysipelotrichaceae</taxon>
        <taxon>Holdemania</taxon>
    </lineage>
</organism>
<dbReference type="RefSeq" id="WP_117894385.1">
    <property type="nucleotide sequence ID" value="NZ_CABJCV010000005.1"/>
</dbReference>
<dbReference type="InterPro" id="IPR018060">
    <property type="entry name" value="HTH_AraC"/>
</dbReference>
<comment type="caution">
    <text evidence="5">The sequence shown here is derived from an EMBL/GenBank/DDBJ whole genome shotgun (WGS) entry which is preliminary data.</text>
</comment>
<evidence type="ECO:0000256" key="2">
    <source>
        <dbReference type="ARBA" id="ARBA00023125"/>
    </source>
</evidence>
<dbReference type="GO" id="GO:0043565">
    <property type="term" value="F:sequence-specific DNA binding"/>
    <property type="evidence" value="ECO:0007669"/>
    <property type="project" value="InterPro"/>
</dbReference>
<name>A0A412G3R5_9FIRM</name>
<dbReference type="EMBL" id="QRUP01000005">
    <property type="protein sequence ID" value="RGR75205.1"/>
    <property type="molecule type" value="Genomic_DNA"/>
</dbReference>
<dbReference type="PANTHER" id="PTHR43280:SF34">
    <property type="entry name" value="ARAC-FAMILY TRANSCRIPTIONAL REGULATOR"/>
    <property type="match status" value="1"/>
</dbReference>
<proteinExistence type="predicted"/>
<keyword evidence="1" id="KW-0805">Transcription regulation</keyword>
<feature type="domain" description="HTH araC/xylS-type" evidence="4">
    <location>
        <begin position="168"/>
        <end position="266"/>
    </location>
</feature>
<keyword evidence="2" id="KW-0238">DNA-binding</keyword>
<reference evidence="5 6" key="1">
    <citation type="submission" date="2018-08" db="EMBL/GenBank/DDBJ databases">
        <title>A genome reference for cultivated species of the human gut microbiota.</title>
        <authorList>
            <person name="Zou Y."/>
            <person name="Xue W."/>
            <person name="Luo G."/>
        </authorList>
    </citation>
    <scope>NUCLEOTIDE SEQUENCE [LARGE SCALE GENOMIC DNA]</scope>
    <source>
        <strain evidence="5 6">AF24-29</strain>
    </source>
</reference>
<dbReference type="SMART" id="SM00342">
    <property type="entry name" value="HTH_ARAC"/>
    <property type="match status" value="1"/>
</dbReference>
<keyword evidence="6" id="KW-1185">Reference proteome</keyword>
<evidence type="ECO:0000256" key="3">
    <source>
        <dbReference type="ARBA" id="ARBA00023163"/>
    </source>
</evidence>
<evidence type="ECO:0000313" key="5">
    <source>
        <dbReference type="EMBL" id="RGR75205.1"/>
    </source>
</evidence>
<dbReference type="AlphaFoldDB" id="A0A412G3R5"/>